<evidence type="ECO:0000256" key="1">
    <source>
        <dbReference type="PROSITE-ProRule" id="PRU00042"/>
    </source>
</evidence>
<dbReference type="PROSITE" id="PS50157">
    <property type="entry name" value="ZINC_FINGER_C2H2_2"/>
    <property type="match status" value="1"/>
</dbReference>
<dbReference type="AlphaFoldDB" id="A0A157ZVN0"/>
<keyword evidence="4" id="KW-1185">Reference proteome</keyword>
<accession>A0A157ZVN0</accession>
<dbReference type="STRING" id="1777137.AWB76_01340"/>
<proteinExistence type="predicted"/>
<keyword evidence="1" id="KW-0863">Zinc-finger</keyword>
<sequence length="141" mass="16155">MGFAVETVPSDQFECFHCRRVFYGGVYEIVHERCRLHFEERVPYVESLNLRGLECYCSRACLESRVDWVMAREKIPVTRPGPNRIAKCSVCQTPVDRTAFHHAYLATLSEPLDDVTWDTLQTEYLAIICEDCGGSAEESIN</sequence>
<organism evidence="3 4">
    <name type="scientific">Caballeronia temeraria</name>
    <dbReference type="NCBI Taxonomy" id="1777137"/>
    <lineage>
        <taxon>Bacteria</taxon>
        <taxon>Pseudomonadati</taxon>
        <taxon>Pseudomonadota</taxon>
        <taxon>Betaproteobacteria</taxon>
        <taxon>Burkholderiales</taxon>
        <taxon>Burkholderiaceae</taxon>
        <taxon>Caballeronia</taxon>
    </lineage>
</organism>
<dbReference type="PROSITE" id="PS00028">
    <property type="entry name" value="ZINC_FINGER_C2H2_1"/>
    <property type="match status" value="1"/>
</dbReference>
<dbReference type="InterPro" id="IPR013087">
    <property type="entry name" value="Znf_C2H2_type"/>
</dbReference>
<dbReference type="Proteomes" id="UP000054624">
    <property type="component" value="Unassembled WGS sequence"/>
</dbReference>
<name>A0A157ZVN0_9BURK</name>
<dbReference type="EMBL" id="FCOI02000003">
    <property type="protein sequence ID" value="SAK49516.1"/>
    <property type="molecule type" value="Genomic_DNA"/>
</dbReference>
<gene>
    <name evidence="3" type="ORF">AWB76_01340</name>
</gene>
<dbReference type="GO" id="GO:0008270">
    <property type="term" value="F:zinc ion binding"/>
    <property type="evidence" value="ECO:0007669"/>
    <property type="project" value="UniProtKB-KW"/>
</dbReference>
<evidence type="ECO:0000259" key="2">
    <source>
        <dbReference type="PROSITE" id="PS50157"/>
    </source>
</evidence>
<protein>
    <recommendedName>
        <fullName evidence="2">C2H2-type domain-containing protein</fullName>
    </recommendedName>
</protein>
<evidence type="ECO:0000313" key="3">
    <source>
        <dbReference type="EMBL" id="SAK49516.1"/>
    </source>
</evidence>
<evidence type="ECO:0000313" key="4">
    <source>
        <dbReference type="Proteomes" id="UP000054624"/>
    </source>
</evidence>
<reference evidence="4" key="1">
    <citation type="submission" date="2016-01" db="EMBL/GenBank/DDBJ databases">
        <authorList>
            <person name="Peeters Charlotte."/>
        </authorList>
    </citation>
    <scope>NUCLEOTIDE SEQUENCE [LARGE SCALE GENOMIC DNA]</scope>
</reference>
<keyword evidence="1" id="KW-0479">Metal-binding</keyword>
<keyword evidence="1" id="KW-0862">Zinc</keyword>
<feature type="domain" description="C2H2-type" evidence="2">
    <location>
        <begin position="13"/>
        <end position="42"/>
    </location>
</feature>